<feature type="compositionally biased region" description="Low complexity" evidence="6">
    <location>
        <begin position="10"/>
        <end position="38"/>
    </location>
</feature>
<keyword evidence="1 5" id="KW-0540">Nuclease</keyword>
<feature type="active site" description="Proton donor/acceptor" evidence="5">
    <location>
        <position position="268"/>
    </location>
</feature>
<dbReference type="Proteomes" id="UP000306102">
    <property type="component" value="Unassembled WGS sequence"/>
</dbReference>
<evidence type="ECO:0000256" key="5">
    <source>
        <dbReference type="HAMAP-Rule" id="MF_03040"/>
    </source>
</evidence>
<dbReference type="EMBL" id="SDRB02012681">
    <property type="protein sequence ID" value="THF96988.1"/>
    <property type="molecule type" value="Genomic_DNA"/>
</dbReference>
<keyword evidence="8" id="KW-1185">Reference proteome</keyword>
<organism evidence="7 8">
    <name type="scientific">Camellia sinensis var. sinensis</name>
    <name type="common">China tea</name>
    <dbReference type="NCBI Taxonomy" id="542762"/>
    <lineage>
        <taxon>Eukaryota</taxon>
        <taxon>Viridiplantae</taxon>
        <taxon>Streptophyta</taxon>
        <taxon>Embryophyta</taxon>
        <taxon>Tracheophyta</taxon>
        <taxon>Spermatophyta</taxon>
        <taxon>Magnoliopsida</taxon>
        <taxon>eudicotyledons</taxon>
        <taxon>Gunneridae</taxon>
        <taxon>Pentapetalae</taxon>
        <taxon>asterids</taxon>
        <taxon>Ericales</taxon>
        <taxon>Theaceae</taxon>
        <taxon>Camellia</taxon>
    </lineage>
</organism>
<keyword evidence="4 5" id="KW-0539">Nucleus</keyword>
<feature type="active site" description="Proton donor/acceptor" evidence="5">
    <location>
        <position position="179"/>
    </location>
</feature>
<dbReference type="GO" id="GO:1990838">
    <property type="term" value="F:poly(U)-specific exoribonuclease activity, producing 3' uridine cyclic phosphate ends"/>
    <property type="evidence" value="ECO:0007669"/>
    <property type="project" value="UniProtKB-UniRule"/>
</dbReference>
<dbReference type="HAMAP" id="MF_03040">
    <property type="entry name" value="USB1"/>
    <property type="match status" value="1"/>
</dbReference>
<protein>
    <recommendedName>
        <fullName evidence="5">U6 snRNA phosphodiesterase</fullName>
        <ecNumber evidence="5">3.1.4.-</ecNumber>
    </recommendedName>
</protein>
<comment type="similarity">
    <text evidence="5">Belongs to the 2H phosphoesterase superfamily. USB1 family.</text>
</comment>
<comment type="subcellular location">
    <subcellularLocation>
        <location evidence="5">Nucleus</location>
    </subcellularLocation>
</comment>
<dbReference type="PANTHER" id="PTHR13522">
    <property type="entry name" value="U6 SNRNA PHOSPHODIESTERASE 1"/>
    <property type="match status" value="1"/>
</dbReference>
<evidence type="ECO:0000256" key="1">
    <source>
        <dbReference type="ARBA" id="ARBA00022722"/>
    </source>
</evidence>
<dbReference type="Gene3D" id="3.90.1140.10">
    <property type="entry name" value="Cyclic phosphodiesterase"/>
    <property type="match status" value="1"/>
</dbReference>
<dbReference type="GO" id="GO:0016829">
    <property type="term" value="F:lyase activity"/>
    <property type="evidence" value="ECO:0007669"/>
    <property type="project" value="UniProtKB-KW"/>
</dbReference>
<accession>A0A4S4D437</accession>
<evidence type="ECO:0000256" key="4">
    <source>
        <dbReference type="ARBA" id="ARBA00023242"/>
    </source>
</evidence>
<evidence type="ECO:0000256" key="3">
    <source>
        <dbReference type="ARBA" id="ARBA00023239"/>
    </source>
</evidence>
<dbReference type="STRING" id="542762.A0A4S4D437"/>
<evidence type="ECO:0000313" key="8">
    <source>
        <dbReference type="Proteomes" id="UP000306102"/>
    </source>
</evidence>
<dbReference type="InterPro" id="IPR027521">
    <property type="entry name" value="Usb1"/>
</dbReference>
<gene>
    <name evidence="7" type="ORF">TEA_019934</name>
</gene>
<evidence type="ECO:0000256" key="6">
    <source>
        <dbReference type="SAM" id="MobiDB-lite"/>
    </source>
</evidence>
<dbReference type="Pfam" id="PF09749">
    <property type="entry name" value="HVSL"/>
    <property type="match status" value="1"/>
</dbReference>
<dbReference type="GO" id="GO:0005634">
    <property type="term" value="C:nucleus"/>
    <property type="evidence" value="ECO:0007669"/>
    <property type="project" value="UniProtKB-SubCell"/>
</dbReference>
<evidence type="ECO:0000256" key="2">
    <source>
        <dbReference type="ARBA" id="ARBA00022801"/>
    </source>
</evidence>
<sequence length="357" mass="40881">MEYNKRAFYGDSSSGSSSDRLPPASSSSASNSSQQLSNPLPPLHTLRLHSPPNSLGNTSFNASILSLHMHTYTYMYIRFEFDAHQVFDFFEEEGDKSDYLPNGKASRIRSFPHVKGNYALYVYIPVRIPSAPMKELAQFLKKVSSRVPGLNAIDIDIPLNILCTDDLKLEQASLGREFHISLGRTVPIRRHQIDSVVAMLRQKLQFQSRYWIDFNEWEVFVNDDHTRSFLSIEVKTKGLAEIRKQIQAVNEVYKLHNLPEFYKDPRPHVSLAWALGDISDVLKRVVEGKVRRCTMVGKYAKPRIFTCKFSGIDYIEYGEFLVEVYMQLDVKKHIVLSPQSLWPSLLAFKLSVALNLE</sequence>
<proteinExistence type="inferred from homology"/>
<dbReference type="GO" id="GO:0034477">
    <property type="term" value="P:U6 snRNA 3'-end processing"/>
    <property type="evidence" value="ECO:0007669"/>
    <property type="project" value="UniProtKB-UniRule"/>
</dbReference>
<dbReference type="FunFam" id="3.90.1140.10:FF:000008">
    <property type="entry name" value="U6 snRNA phosphodiesterase"/>
    <property type="match status" value="1"/>
</dbReference>
<name>A0A4S4D437_CAMSN</name>
<comment type="function">
    <text evidence="5">Phosphodiesterase responsible for the U6 snRNA 3' end processing. Acts as an exoribonuclease (RNase) responsible for trimming the poly(U) tract of the last nucleotides in the pre-U6 snRNA molecule, leading to the formation of mature U6 snRNA.</text>
</comment>
<reference evidence="7 8" key="1">
    <citation type="journal article" date="2018" name="Proc. Natl. Acad. Sci. U.S.A.">
        <title>Draft genome sequence of Camellia sinensis var. sinensis provides insights into the evolution of the tea genome and tea quality.</title>
        <authorList>
            <person name="Wei C."/>
            <person name="Yang H."/>
            <person name="Wang S."/>
            <person name="Zhao J."/>
            <person name="Liu C."/>
            <person name="Gao L."/>
            <person name="Xia E."/>
            <person name="Lu Y."/>
            <person name="Tai Y."/>
            <person name="She G."/>
            <person name="Sun J."/>
            <person name="Cao H."/>
            <person name="Tong W."/>
            <person name="Gao Q."/>
            <person name="Li Y."/>
            <person name="Deng W."/>
            <person name="Jiang X."/>
            <person name="Wang W."/>
            <person name="Chen Q."/>
            <person name="Zhang S."/>
            <person name="Li H."/>
            <person name="Wu J."/>
            <person name="Wang P."/>
            <person name="Li P."/>
            <person name="Shi C."/>
            <person name="Zheng F."/>
            <person name="Jian J."/>
            <person name="Huang B."/>
            <person name="Shan D."/>
            <person name="Shi M."/>
            <person name="Fang C."/>
            <person name="Yue Y."/>
            <person name="Li F."/>
            <person name="Li D."/>
            <person name="Wei S."/>
            <person name="Han B."/>
            <person name="Jiang C."/>
            <person name="Yin Y."/>
            <person name="Xia T."/>
            <person name="Zhang Z."/>
            <person name="Bennetzen J.L."/>
            <person name="Zhao S."/>
            <person name="Wan X."/>
        </authorList>
    </citation>
    <scope>NUCLEOTIDE SEQUENCE [LARGE SCALE GENOMIC DNA]</scope>
    <source>
        <strain evidence="8">cv. Shuchazao</strain>
        <tissue evidence="7">Leaf</tissue>
    </source>
</reference>
<dbReference type="EC" id="3.1.4.-" evidence="5"/>
<comment type="caution">
    <text evidence="7">The sequence shown here is derived from an EMBL/GenBank/DDBJ whole genome shotgun (WGS) entry which is preliminary data.</text>
</comment>
<evidence type="ECO:0000313" key="7">
    <source>
        <dbReference type="EMBL" id="THF96988.1"/>
    </source>
</evidence>
<dbReference type="AlphaFoldDB" id="A0A4S4D437"/>
<feature type="region of interest" description="Disordered" evidence="6">
    <location>
        <begin position="1"/>
        <end position="48"/>
    </location>
</feature>
<keyword evidence="2 5" id="KW-0378">Hydrolase</keyword>
<dbReference type="PANTHER" id="PTHR13522:SF3">
    <property type="entry name" value="U6 SNRNA PHOSPHODIESTERASE 1"/>
    <property type="match status" value="1"/>
</dbReference>
<keyword evidence="3" id="KW-0456">Lyase</keyword>